<protein>
    <submittedName>
        <fullName evidence="1">Putative phage protein</fullName>
    </submittedName>
</protein>
<evidence type="ECO:0000313" key="2">
    <source>
        <dbReference type="Proteomes" id="UP000028401"/>
    </source>
</evidence>
<gene>
    <name evidence="1" type="ORF">U725_01148</name>
</gene>
<dbReference type="RefSeq" id="WP_042748154.1">
    <property type="nucleotide sequence ID" value="NZ_AZSI01000026.1"/>
</dbReference>
<dbReference type="Proteomes" id="UP000028401">
    <property type="component" value="Unassembled WGS sequence"/>
</dbReference>
<organism evidence="1 2">
    <name type="scientific">Lactococcus cremoris subsp. cremoris GE214</name>
    <dbReference type="NCBI Taxonomy" id="1415168"/>
    <lineage>
        <taxon>Bacteria</taxon>
        <taxon>Bacillati</taxon>
        <taxon>Bacillota</taxon>
        <taxon>Bacilli</taxon>
        <taxon>Lactobacillales</taxon>
        <taxon>Streptococcaceae</taxon>
        <taxon>Lactococcus</taxon>
        <taxon>Lactococcus cremoris subsp. cremoris</taxon>
    </lineage>
</organism>
<dbReference type="AlphaFoldDB" id="A0A084ABJ6"/>
<accession>A0A084ABJ6</accession>
<proteinExistence type="predicted"/>
<reference evidence="1 2" key="1">
    <citation type="submission" date="2014-06" db="EMBL/GenBank/DDBJ databases">
        <title>Draft genome sequence of the putrescine producing strain Lactococcus lactis subsp cremoris GE214.</title>
        <authorList>
            <person name="Ladero V."/>
            <person name="Linares D.M."/>
            <person name="del Rio B."/>
            <person name="Mayo B."/>
            <person name="Martin M.C."/>
            <person name="Fernandez M."/>
            <person name="Alvarez M.A."/>
        </authorList>
    </citation>
    <scope>NUCLEOTIDE SEQUENCE [LARGE SCALE GENOMIC DNA]</scope>
    <source>
        <strain evidence="1 2">GE214</strain>
    </source>
</reference>
<dbReference type="EMBL" id="AZSI01000026">
    <property type="protein sequence ID" value="KEY62675.1"/>
    <property type="molecule type" value="Genomic_DNA"/>
</dbReference>
<name>A0A084ABJ6_LACLC</name>
<comment type="caution">
    <text evidence="1">The sequence shown here is derived from an EMBL/GenBank/DDBJ whole genome shotgun (WGS) entry which is preliminary data.</text>
</comment>
<dbReference type="PATRIC" id="fig|1415168.3.peg.1228"/>
<evidence type="ECO:0000313" key="1">
    <source>
        <dbReference type="EMBL" id="KEY62675.1"/>
    </source>
</evidence>
<sequence length="128" mass="14361">MIKSQKVLQSSNRTNNGTMRTSVTFKRVGLDTSFDGRGKELIEKFKTLADVYSPSNKDLSILGSQNVKNGATIKIRDPLTSYQPKNDDKVIIDDPRYSGQVWGIVDIQPDFHDRTFLKIILGGTNLNE</sequence>